<feature type="non-terminal residue" evidence="2">
    <location>
        <position position="271"/>
    </location>
</feature>
<gene>
    <name evidence="2" type="ORF">S03H2_42778</name>
</gene>
<dbReference type="AlphaFoldDB" id="X1IGD3"/>
<evidence type="ECO:0000313" key="2">
    <source>
        <dbReference type="EMBL" id="GAH65174.1"/>
    </source>
</evidence>
<sequence>NLVEAAIFAIHSTIAVNHPEIATGQAIIAYIDESCLTLAVTQNNNILIVRNIPIVSGSDNNKRRKTRAVRRDRNQRYRGIGVVRTGLENTDSVQEHVAELLTREAEVTWRKVFGEEINQDSKIYLATGGDVSDDLEAAVKENLHCQTVIVEPYAKLKCSPEHNGDAAICVAEGLALRALAPDKTTGINFLEADNADTKRTLDLRKELTICAILVAAIAVVSLAGLFVRLSHLETKYAHIKNEIREIFQRTLPEETNIVNPLVQLEQKLESF</sequence>
<dbReference type="EMBL" id="BARU01026648">
    <property type="protein sequence ID" value="GAH65174.1"/>
    <property type="molecule type" value="Genomic_DNA"/>
</dbReference>
<feature type="non-terminal residue" evidence="2">
    <location>
        <position position="1"/>
    </location>
</feature>
<reference evidence="2" key="1">
    <citation type="journal article" date="2014" name="Front. Microbiol.">
        <title>High frequency of phylogenetically diverse reductive dehalogenase-homologous genes in deep subseafloor sedimentary metagenomes.</title>
        <authorList>
            <person name="Kawai M."/>
            <person name="Futagami T."/>
            <person name="Toyoda A."/>
            <person name="Takaki Y."/>
            <person name="Nishi S."/>
            <person name="Hori S."/>
            <person name="Arai W."/>
            <person name="Tsubouchi T."/>
            <person name="Morono Y."/>
            <person name="Uchiyama I."/>
            <person name="Ito T."/>
            <person name="Fujiyama A."/>
            <person name="Inagaki F."/>
            <person name="Takami H."/>
        </authorList>
    </citation>
    <scope>NUCLEOTIDE SEQUENCE</scope>
    <source>
        <strain evidence="2">Expedition CK06-06</strain>
    </source>
</reference>
<accession>X1IGD3</accession>
<organism evidence="2">
    <name type="scientific">marine sediment metagenome</name>
    <dbReference type="NCBI Taxonomy" id="412755"/>
    <lineage>
        <taxon>unclassified sequences</taxon>
        <taxon>metagenomes</taxon>
        <taxon>ecological metagenomes</taxon>
    </lineage>
</organism>
<dbReference type="Gene3D" id="3.30.420.40">
    <property type="match status" value="2"/>
</dbReference>
<evidence type="ECO:0000256" key="1">
    <source>
        <dbReference type="SAM" id="Phobius"/>
    </source>
</evidence>
<keyword evidence="1" id="KW-0472">Membrane</keyword>
<name>X1IGD3_9ZZZZ</name>
<proteinExistence type="predicted"/>
<keyword evidence="1" id="KW-1133">Transmembrane helix</keyword>
<protein>
    <submittedName>
        <fullName evidence="2">Uncharacterized protein</fullName>
    </submittedName>
</protein>
<comment type="caution">
    <text evidence="2">The sequence shown here is derived from an EMBL/GenBank/DDBJ whole genome shotgun (WGS) entry which is preliminary data.</text>
</comment>
<keyword evidence="1" id="KW-0812">Transmembrane</keyword>
<feature type="transmembrane region" description="Helical" evidence="1">
    <location>
        <begin position="207"/>
        <end position="227"/>
    </location>
</feature>